<keyword evidence="4" id="KW-1185">Reference proteome</keyword>
<dbReference type="Gene3D" id="3.40.605.10">
    <property type="entry name" value="Aldehyde Dehydrogenase, Chain A, domain 1"/>
    <property type="match status" value="1"/>
</dbReference>
<evidence type="ECO:0000256" key="1">
    <source>
        <dbReference type="ARBA" id="ARBA00023002"/>
    </source>
</evidence>
<proteinExistence type="predicted"/>
<dbReference type="Proteomes" id="UP000215223">
    <property type="component" value="Unassembled WGS sequence"/>
</dbReference>
<feature type="domain" description="Aldehyde dehydrogenase" evidence="2">
    <location>
        <begin position="2"/>
        <end position="83"/>
    </location>
</feature>
<organism evidence="3 4">
    <name type="scientific">Amycolatopsis thailandensis</name>
    <dbReference type="NCBI Taxonomy" id="589330"/>
    <lineage>
        <taxon>Bacteria</taxon>
        <taxon>Bacillati</taxon>
        <taxon>Actinomycetota</taxon>
        <taxon>Actinomycetes</taxon>
        <taxon>Pseudonocardiales</taxon>
        <taxon>Pseudonocardiaceae</taxon>
        <taxon>Amycolatopsis</taxon>
    </lineage>
</organism>
<dbReference type="InterPro" id="IPR016163">
    <property type="entry name" value="Ald_DH_C"/>
</dbReference>
<accession>A0A229R711</accession>
<dbReference type="InterPro" id="IPR016161">
    <property type="entry name" value="Ald_DH/histidinol_DH"/>
</dbReference>
<gene>
    <name evidence="3" type="ORF">CFP71_42630</name>
</gene>
<dbReference type="PANTHER" id="PTHR11699">
    <property type="entry name" value="ALDEHYDE DEHYDROGENASE-RELATED"/>
    <property type="match status" value="1"/>
</dbReference>
<reference evidence="3 4" key="1">
    <citation type="submission" date="2017-07" db="EMBL/GenBank/DDBJ databases">
        <title>Amycolatopsis thailandensis Genome sequencing and assembly.</title>
        <authorList>
            <person name="Kaur N."/>
            <person name="Mayilraj S."/>
        </authorList>
    </citation>
    <scope>NUCLEOTIDE SEQUENCE [LARGE SCALE GENOMIC DNA]</scope>
    <source>
        <strain evidence="3 4">JCM 16380</strain>
    </source>
</reference>
<dbReference type="SUPFAM" id="SSF53720">
    <property type="entry name" value="ALDH-like"/>
    <property type="match status" value="1"/>
</dbReference>
<dbReference type="Pfam" id="PF00171">
    <property type="entry name" value="Aldedh"/>
    <property type="match status" value="1"/>
</dbReference>
<dbReference type="AlphaFoldDB" id="A0A229R711"/>
<evidence type="ECO:0000313" key="3">
    <source>
        <dbReference type="EMBL" id="OXM42385.1"/>
    </source>
</evidence>
<protein>
    <submittedName>
        <fullName evidence="3">Betaine-aldehyde dehydrogenase</fullName>
    </submittedName>
</protein>
<dbReference type="RefSeq" id="WP_143267321.1">
    <property type="nucleotide sequence ID" value="NZ_NMQT01000323.1"/>
</dbReference>
<sequence>AYDDQDELLARANDTEYGLAATVWTRDLGVAQRFANGIRAGAVFVNMPPIPDMAAPWGGYKASGWGREMGPWAIDAYTEIKSVWLHYS</sequence>
<dbReference type="GO" id="GO:0016620">
    <property type="term" value="F:oxidoreductase activity, acting on the aldehyde or oxo group of donors, NAD or NADP as acceptor"/>
    <property type="evidence" value="ECO:0007669"/>
    <property type="project" value="InterPro"/>
</dbReference>
<feature type="non-terminal residue" evidence="3">
    <location>
        <position position="1"/>
    </location>
</feature>
<dbReference type="EMBL" id="NMQT01000323">
    <property type="protein sequence ID" value="OXM42385.1"/>
    <property type="molecule type" value="Genomic_DNA"/>
</dbReference>
<dbReference type="Gene3D" id="3.40.309.10">
    <property type="entry name" value="Aldehyde Dehydrogenase, Chain A, domain 2"/>
    <property type="match status" value="1"/>
</dbReference>
<keyword evidence="1" id="KW-0560">Oxidoreductase</keyword>
<dbReference type="InterPro" id="IPR016162">
    <property type="entry name" value="Ald_DH_N"/>
</dbReference>
<comment type="caution">
    <text evidence="3">The sequence shown here is derived from an EMBL/GenBank/DDBJ whole genome shotgun (WGS) entry which is preliminary data.</text>
</comment>
<evidence type="ECO:0000313" key="4">
    <source>
        <dbReference type="Proteomes" id="UP000215223"/>
    </source>
</evidence>
<evidence type="ECO:0000259" key="2">
    <source>
        <dbReference type="Pfam" id="PF00171"/>
    </source>
</evidence>
<name>A0A229R711_9PSEU</name>
<dbReference type="OrthoDB" id="6882680at2"/>
<dbReference type="InterPro" id="IPR015590">
    <property type="entry name" value="Aldehyde_DH_dom"/>
</dbReference>